<feature type="transmembrane region" description="Helical" evidence="2">
    <location>
        <begin position="128"/>
        <end position="149"/>
    </location>
</feature>
<dbReference type="GO" id="GO:0009277">
    <property type="term" value="C:fungal-type cell wall"/>
    <property type="evidence" value="ECO:0007669"/>
    <property type="project" value="TreeGrafter"/>
</dbReference>
<feature type="chain" id="PRO_5040264523" description="Clock-controlled protein 6" evidence="3">
    <location>
        <begin position="18"/>
        <end position="150"/>
    </location>
</feature>
<dbReference type="PANTHER" id="PTHR35523">
    <property type="entry name" value="CELL WALL PROTEIN SED1"/>
    <property type="match status" value="1"/>
</dbReference>
<organism evidence="4 5">
    <name type="scientific">Polychaeton citri CBS 116435</name>
    <dbReference type="NCBI Taxonomy" id="1314669"/>
    <lineage>
        <taxon>Eukaryota</taxon>
        <taxon>Fungi</taxon>
        <taxon>Dikarya</taxon>
        <taxon>Ascomycota</taxon>
        <taxon>Pezizomycotina</taxon>
        <taxon>Dothideomycetes</taxon>
        <taxon>Dothideomycetidae</taxon>
        <taxon>Capnodiales</taxon>
        <taxon>Capnodiaceae</taxon>
        <taxon>Polychaeton</taxon>
    </lineage>
</organism>
<sequence>MRTTLALSLGLAGASMAQNGTYPYPTSGVGYTTEVVTAYTTYCPLPTTVVPGNGKTYTVTSATTLTVLDCPCTISHPLSPPPPPPTSTPAPYGTNPGPGPTYSPANNNTVPKPSSTGTVVPPPYEAGAAHISMIGGFVVPIIGGVAAALL</sequence>
<evidence type="ECO:0000256" key="2">
    <source>
        <dbReference type="SAM" id="Phobius"/>
    </source>
</evidence>
<accession>A0A9P4UUJ4</accession>
<dbReference type="Proteomes" id="UP000799441">
    <property type="component" value="Unassembled WGS sequence"/>
</dbReference>
<protein>
    <recommendedName>
        <fullName evidence="6">Clock-controlled protein 6</fullName>
    </recommendedName>
</protein>
<evidence type="ECO:0000256" key="3">
    <source>
        <dbReference type="SAM" id="SignalP"/>
    </source>
</evidence>
<feature type="compositionally biased region" description="Low complexity" evidence="1">
    <location>
        <begin position="89"/>
        <end position="104"/>
    </location>
</feature>
<keyword evidence="3" id="KW-0732">Signal</keyword>
<dbReference type="GO" id="GO:0031505">
    <property type="term" value="P:fungal-type cell wall organization"/>
    <property type="evidence" value="ECO:0007669"/>
    <property type="project" value="InterPro"/>
</dbReference>
<feature type="compositionally biased region" description="Pro residues" evidence="1">
    <location>
        <begin position="78"/>
        <end position="88"/>
    </location>
</feature>
<keyword evidence="2" id="KW-0812">Transmembrane</keyword>
<feature type="compositionally biased region" description="Polar residues" evidence="1">
    <location>
        <begin position="105"/>
        <end position="118"/>
    </location>
</feature>
<evidence type="ECO:0000313" key="5">
    <source>
        <dbReference type="Proteomes" id="UP000799441"/>
    </source>
</evidence>
<dbReference type="EMBL" id="MU003768">
    <property type="protein sequence ID" value="KAF2725205.1"/>
    <property type="molecule type" value="Genomic_DNA"/>
</dbReference>
<proteinExistence type="predicted"/>
<name>A0A9P4UUJ4_9PEZI</name>
<dbReference type="InterPro" id="IPR038843">
    <property type="entry name" value="Sed1/Spi1"/>
</dbReference>
<evidence type="ECO:0008006" key="6">
    <source>
        <dbReference type="Google" id="ProtNLM"/>
    </source>
</evidence>
<evidence type="ECO:0000256" key="1">
    <source>
        <dbReference type="SAM" id="MobiDB-lite"/>
    </source>
</evidence>
<dbReference type="PANTHER" id="PTHR35523:SF1">
    <property type="entry name" value="CELL WALL PROTEIN SED1"/>
    <property type="match status" value="1"/>
</dbReference>
<evidence type="ECO:0000313" key="4">
    <source>
        <dbReference type="EMBL" id="KAF2725205.1"/>
    </source>
</evidence>
<reference evidence="4" key="1">
    <citation type="journal article" date="2020" name="Stud. Mycol.">
        <title>101 Dothideomycetes genomes: a test case for predicting lifestyles and emergence of pathogens.</title>
        <authorList>
            <person name="Haridas S."/>
            <person name="Albert R."/>
            <person name="Binder M."/>
            <person name="Bloem J."/>
            <person name="Labutti K."/>
            <person name="Salamov A."/>
            <person name="Andreopoulos B."/>
            <person name="Baker S."/>
            <person name="Barry K."/>
            <person name="Bills G."/>
            <person name="Bluhm B."/>
            <person name="Cannon C."/>
            <person name="Castanera R."/>
            <person name="Culley D."/>
            <person name="Daum C."/>
            <person name="Ezra D."/>
            <person name="Gonzalez J."/>
            <person name="Henrissat B."/>
            <person name="Kuo A."/>
            <person name="Liang C."/>
            <person name="Lipzen A."/>
            <person name="Lutzoni F."/>
            <person name="Magnuson J."/>
            <person name="Mondo S."/>
            <person name="Nolan M."/>
            <person name="Ohm R."/>
            <person name="Pangilinan J."/>
            <person name="Park H.-J."/>
            <person name="Ramirez L."/>
            <person name="Alfaro M."/>
            <person name="Sun H."/>
            <person name="Tritt A."/>
            <person name="Yoshinaga Y."/>
            <person name="Zwiers L.-H."/>
            <person name="Turgeon B."/>
            <person name="Goodwin S."/>
            <person name="Spatafora J."/>
            <person name="Crous P."/>
            <person name="Grigoriev I."/>
        </authorList>
    </citation>
    <scope>NUCLEOTIDE SEQUENCE</scope>
    <source>
        <strain evidence="4">CBS 116435</strain>
    </source>
</reference>
<keyword evidence="2" id="KW-1133">Transmembrane helix</keyword>
<keyword evidence="5" id="KW-1185">Reference proteome</keyword>
<dbReference type="AlphaFoldDB" id="A0A9P4UUJ4"/>
<dbReference type="GO" id="GO:0005199">
    <property type="term" value="F:structural constituent of cell wall"/>
    <property type="evidence" value="ECO:0007669"/>
    <property type="project" value="InterPro"/>
</dbReference>
<feature type="signal peptide" evidence="3">
    <location>
        <begin position="1"/>
        <end position="17"/>
    </location>
</feature>
<gene>
    <name evidence="4" type="ORF">K431DRAFT_281162</name>
</gene>
<comment type="caution">
    <text evidence="4">The sequence shown here is derived from an EMBL/GenBank/DDBJ whole genome shotgun (WGS) entry which is preliminary data.</text>
</comment>
<keyword evidence="2" id="KW-0472">Membrane</keyword>
<feature type="region of interest" description="Disordered" evidence="1">
    <location>
        <begin position="76"/>
        <end position="118"/>
    </location>
</feature>